<reference evidence="10 11" key="1">
    <citation type="submission" date="2020-02" db="EMBL/GenBank/DDBJ databases">
        <title>Paenibacillus sp. nov., isolated from rhizosphere soil of tomato.</title>
        <authorList>
            <person name="Weon H.-Y."/>
            <person name="Lee S.A."/>
        </authorList>
    </citation>
    <scope>NUCLEOTIDE SEQUENCE [LARGE SCALE GENOMIC DNA]</scope>
    <source>
        <strain evidence="10 11">14171R-81</strain>
    </source>
</reference>
<dbReference type="GO" id="GO:0016887">
    <property type="term" value="F:ATP hydrolysis activity"/>
    <property type="evidence" value="ECO:0007669"/>
    <property type="project" value="InterPro"/>
</dbReference>
<dbReference type="CDD" id="cd03257">
    <property type="entry name" value="ABC_NikE_OppD_transporters"/>
    <property type="match status" value="2"/>
</dbReference>
<gene>
    <name evidence="10" type="ORF">GZH47_20420</name>
</gene>
<comment type="subcellular location">
    <subcellularLocation>
        <location evidence="1">Cell membrane</location>
        <topology evidence="1">Peripheral membrane protein</topology>
    </subcellularLocation>
</comment>
<dbReference type="RefSeq" id="WP_162642768.1">
    <property type="nucleotide sequence ID" value="NZ_CP048286.1"/>
</dbReference>
<feature type="compositionally biased region" description="Low complexity" evidence="8">
    <location>
        <begin position="349"/>
        <end position="368"/>
    </location>
</feature>
<evidence type="ECO:0000256" key="2">
    <source>
        <dbReference type="ARBA" id="ARBA00005417"/>
    </source>
</evidence>
<evidence type="ECO:0000256" key="1">
    <source>
        <dbReference type="ARBA" id="ARBA00004202"/>
    </source>
</evidence>
<dbReference type="NCBIfam" id="TIGR01727">
    <property type="entry name" value="oligo_HPY"/>
    <property type="match status" value="2"/>
</dbReference>
<evidence type="ECO:0000256" key="5">
    <source>
        <dbReference type="ARBA" id="ARBA00022741"/>
    </source>
</evidence>
<dbReference type="GO" id="GO:0005886">
    <property type="term" value="C:plasma membrane"/>
    <property type="evidence" value="ECO:0007669"/>
    <property type="project" value="UniProtKB-SubCell"/>
</dbReference>
<protein>
    <submittedName>
        <fullName evidence="10">ABC transporter ATP-binding protein</fullName>
    </submittedName>
</protein>
<evidence type="ECO:0000313" key="11">
    <source>
        <dbReference type="Proteomes" id="UP000479114"/>
    </source>
</evidence>
<dbReference type="InterPro" id="IPR013563">
    <property type="entry name" value="Oligopep_ABC_C"/>
</dbReference>
<dbReference type="PANTHER" id="PTHR43297">
    <property type="entry name" value="OLIGOPEPTIDE TRANSPORT ATP-BINDING PROTEIN APPD"/>
    <property type="match status" value="1"/>
</dbReference>
<dbReference type="Gene3D" id="3.40.50.300">
    <property type="entry name" value="P-loop containing nucleotide triphosphate hydrolases"/>
    <property type="match status" value="2"/>
</dbReference>
<dbReference type="GO" id="GO:0005524">
    <property type="term" value="F:ATP binding"/>
    <property type="evidence" value="ECO:0007669"/>
    <property type="project" value="UniProtKB-KW"/>
</dbReference>
<proteinExistence type="inferred from homology"/>
<dbReference type="InterPro" id="IPR050388">
    <property type="entry name" value="ABC_Ni/Peptide_Import"/>
</dbReference>
<evidence type="ECO:0000256" key="3">
    <source>
        <dbReference type="ARBA" id="ARBA00022448"/>
    </source>
</evidence>
<dbReference type="InterPro" id="IPR003439">
    <property type="entry name" value="ABC_transporter-like_ATP-bd"/>
</dbReference>
<keyword evidence="7" id="KW-0472">Membrane</keyword>
<evidence type="ECO:0000259" key="9">
    <source>
        <dbReference type="PROSITE" id="PS50893"/>
    </source>
</evidence>
<dbReference type="Pfam" id="PF08352">
    <property type="entry name" value="oligo_HPY"/>
    <property type="match status" value="2"/>
</dbReference>
<sequence>MSQLLDIERVSVEFANGRGVLEAISDVSFSIKAGETVCLVGESGSGKTVTSKAVMRLIDDENGRISAGAIHLNGVDIAALPDQALRSLRGKKMAMVFQEPMSAFDPVFSIGRQIVETIRRHDRSRTQSEARQRAVDLLRRVGIPEPELRMKQYPNELSGGMLQRAMIAMALSCQPELLIADEPTTALDVTIQAQILQLLQELKSEFNMAILLITHDLGVAAAIADRIVVMYAGQVVEQASAADLFAEPHHPYTMGLLQSITTMDSDRSQKLFTIPGSIPSLADLPAGCRFHPRCPFATEKCLNEAPPLHDRGERQAACWHVEQFVADPMERQPAQEAEAAFHAEWSGEAASASASPDAPASPAASAGALMEPEPEQGVARASLEASGMAAALAPAPAESVADSLIELRHVTKHYPFDRSIFSWTKKAVQAVDDVSFAIRKGETFGLVGESGSGKSTLGRVLLQLEKPTSGSVIFEGRELGALTSAGLREERKHMQMIFQDPYGSVDPRWKVGDIVGEPFSVHGKLSAGEKREAVQELLQLVGLNPTAYDRFPHEFSGGQRQRIGIARAIALRPKFLLADEAVSALDVSVQAQIVNLLQDLRQRLNLTSLFIGHGLNIVRYVSDRIGVMYLGKLVEIAPSEQLFRRPAHHYTRALIASIPVPVPDRHRELSALHGEIPSPANPPSGCRFRTRCPAATARCAAEQPEMREIDRGHFVACHDPLDQVLNIEAGRRPVSADWRI</sequence>
<comment type="similarity">
    <text evidence="2">Belongs to the ABC transporter superfamily.</text>
</comment>
<keyword evidence="3" id="KW-0813">Transport</keyword>
<dbReference type="SUPFAM" id="SSF52540">
    <property type="entry name" value="P-loop containing nucleoside triphosphate hydrolases"/>
    <property type="match status" value="2"/>
</dbReference>
<dbReference type="AlphaFoldDB" id="A0A6C0P398"/>
<evidence type="ECO:0000256" key="7">
    <source>
        <dbReference type="ARBA" id="ARBA00023136"/>
    </source>
</evidence>
<dbReference type="Pfam" id="PF00005">
    <property type="entry name" value="ABC_tran"/>
    <property type="match status" value="2"/>
</dbReference>
<dbReference type="NCBIfam" id="NF007739">
    <property type="entry name" value="PRK10419.1"/>
    <property type="match status" value="2"/>
</dbReference>
<dbReference type="InterPro" id="IPR027417">
    <property type="entry name" value="P-loop_NTPase"/>
</dbReference>
<feature type="domain" description="ABC transporter" evidence="9">
    <location>
        <begin position="405"/>
        <end position="655"/>
    </location>
</feature>
<dbReference type="PROSITE" id="PS00211">
    <property type="entry name" value="ABC_TRANSPORTER_1"/>
    <property type="match status" value="2"/>
</dbReference>
<organism evidence="10 11">
    <name type="scientific">Paenibacillus rhizovicinus</name>
    <dbReference type="NCBI Taxonomy" id="2704463"/>
    <lineage>
        <taxon>Bacteria</taxon>
        <taxon>Bacillati</taxon>
        <taxon>Bacillota</taxon>
        <taxon>Bacilli</taxon>
        <taxon>Bacillales</taxon>
        <taxon>Paenibacillaceae</taxon>
        <taxon>Paenibacillus</taxon>
    </lineage>
</organism>
<dbReference type="Proteomes" id="UP000479114">
    <property type="component" value="Chromosome"/>
</dbReference>
<accession>A0A6C0P398</accession>
<evidence type="ECO:0000256" key="6">
    <source>
        <dbReference type="ARBA" id="ARBA00022840"/>
    </source>
</evidence>
<evidence type="ECO:0000256" key="4">
    <source>
        <dbReference type="ARBA" id="ARBA00022475"/>
    </source>
</evidence>
<keyword evidence="11" id="KW-1185">Reference proteome</keyword>
<dbReference type="FunFam" id="3.40.50.300:FF:000016">
    <property type="entry name" value="Oligopeptide ABC transporter ATP-binding component"/>
    <property type="match status" value="2"/>
</dbReference>
<evidence type="ECO:0000313" key="10">
    <source>
        <dbReference type="EMBL" id="QHW32925.1"/>
    </source>
</evidence>
<feature type="domain" description="ABC transporter" evidence="9">
    <location>
        <begin position="7"/>
        <end position="257"/>
    </location>
</feature>
<keyword evidence="6 10" id="KW-0067">ATP-binding</keyword>
<dbReference type="EMBL" id="CP048286">
    <property type="protein sequence ID" value="QHW32925.1"/>
    <property type="molecule type" value="Genomic_DNA"/>
</dbReference>
<dbReference type="SMART" id="SM00382">
    <property type="entry name" value="AAA"/>
    <property type="match status" value="2"/>
</dbReference>
<dbReference type="InterPro" id="IPR017871">
    <property type="entry name" value="ABC_transporter-like_CS"/>
</dbReference>
<dbReference type="InterPro" id="IPR003593">
    <property type="entry name" value="AAA+_ATPase"/>
</dbReference>
<keyword evidence="5" id="KW-0547">Nucleotide-binding</keyword>
<feature type="region of interest" description="Disordered" evidence="8">
    <location>
        <begin position="332"/>
        <end position="381"/>
    </location>
</feature>
<name>A0A6C0P398_9BACL</name>
<dbReference type="PANTHER" id="PTHR43297:SF2">
    <property type="entry name" value="DIPEPTIDE TRANSPORT ATP-BINDING PROTEIN DPPD"/>
    <property type="match status" value="1"/>
</dbReference>
<dbReference type="PROSITE" id="PS50893">
    <property type="entry name" value="ABC_TRANSPORTER_2"/>
    <property type="match status" value="2"/>
</dbReference>
<dbReference type="NCBIfam" id="NF008453">
    <property type="entry name" value="PRK11308.1"/>
    <property type="match status" value="2"/>
</dbReference>
<keyword evidence="4" id="KW-1003">Cell membrane</keyword>
<dbReference type="GO" id="GO:0015833">
    <property type="term" value="P:peptide transport"/>
    <property type="evidence" value="ECO:0007669"/>
    <property type="project" value="InterPro"/>
</dbReference>
<dbReference type="KEGG" id="prz:GZH47_20420"/>
<evidence type="ECO:0000256" key="8">
    <source>
        <dbReference type="SAM" id="MobiDB-lite"/>
    </source>
</evidence>